<dbReference type="CDD" id="cd11316">
    <property type="entry name" value="AmyAc_bac2_AmyA"/>
    <property type="match status" value="1"/>
</dbReference>
<dbReference type="KEGG" id="gba:J421_4128"/>
<dbReference type="SUPFAM" id="SSF51445">
    <property type="entry name" value="(Trans)glycosidases"/>
    <property type="match status" value="1"/>
</dbReference>
<protein>
    <recommendedName>
        <fullName evidence="3">Alpha-amylase</fullName>
        <ecNumber evidence="3">3.2.1.1</ecNumber>
    </recommendedName>
</protein>
<dbReference type="eggNOG" id="COG0366">
    <property type="taxonomic scope" value="Bacteria"/>
</dbReference>
<dbReference type="InterPro" id="IPR006047">
    <property type="entry name" value="GH13_cat_dom"/>
</dbReference>
<dbReference type="GO" id="GO:0004556">
    <property type="term" value="F:alpha-amylase activity"/>
    <property type="evidence" value="ECO:0007669"/>
    <property type="project" value="UniProtKB-UniRule"/>
</dbReference>
<dbReference type="EMBL" id="CP007128">
    <property type="protein sequence ID" value="AHG91665.1"/>
    <property type="molecule type" value="Genomic_DNA"/>
</dbReference>
<dbReference type="InterPro" id="IPR013780">
    <property type="entry name" value="Glyco_hydro_b"/>
</dbReference>
<reference evidence="5 6" key="1">
    <citation type="journal article" date="2014" name="Genome Announc.">
        <title>Genome Sequence and Methylome of Soil Bacterium Gemmatirosa kalamazoonensis KBS708T, a Member of the Rarely Cultivated Gemmatimonadetes Phylum.</title>
        <authorList>
            <person name="Debruyn J.M."/>
            <person name="Radosevich M."/>
            <person name="Wommack K.E."/>
            <person name="Polson S.W."/>
            <person name="Hauser L.J."/>
            <person name="Fawaz M.N."/>
            <person name="Korlach J."/>
            <person name="Tsai Y.C."/>
        </authorList>
    </citation>
    <scope>NUCLEOTIDE SEQUENCE [LARGE SCALE GENOMIC DNA]</scope>
    <source>
        <strain evidence="5 6">KBS708</strain>
    </source>
</reference>
<comment type="catalytic activity">
    <reaction evidence="3">
        <text>Endohydrolysis of (1-&gt;4)-alpha-D-glucosidic linkages in polysaccharides containing three or more (1-&gt;4)-alpha-linked D-glucose units.</text>
        <dbReference type="EC" id="3.2.1.1"/>
    </reaction>
</comment>
<dbReference type="PRINTS" id="PR00110">
    <property type="entry name" value="ALPHAAMYLASE"/>
</dbReference>
<dbReference type="FunCoup" id="W0RMW6">
    <property type="interactions" value="153"/>
</dbReference>
<dbReference type="RefSeq" id="WP_201773058.1">
    <property type="nucleotide sequence ID" value="NZ_CP007128.1"/>
</dbReference>
<dbReference type="AlphaFoldDB" id="W0RMW6"/>
<dbReference type="STRING" id="861299.J421_4128"/>
<dbReference type="HOGENOM" id="CLU_006462_2_4_0"/>
<dbReference type="PANTHER" id="PTHR10357:SF179">
    <property type="entry name" value="NEUTRAL AND BASIC AMINO ACID TRANSPORT PROTEIN RBAT"/>
    <property type="match status" value="1"/>
</dbReference>
<feature type="domain" description="Glycosyl hydrolase family 13 catalytic" evidence="4">
    <location>
        <begin position="49"/>
        <end position="436"/>
    </location>
</feature>
<keyword evidence="6" id="KW-1185">Reference proteome</keyword>
<gene>
    <name evidence="5" type="ORF">J421_4128</name>
</gene>
<keyword evidence="3" id="KW-0326">Glycosidase</keyword>
<dbReference type="Gene3D" id="2.60.40.1180">
    <property type="entry name" value="Golgi alpha-mannosidase II"/>
    <property type="match status" value="1"/>
</dbReference>
<dbReference type="InterPro" id="IPR045857">
    <property type="entry name" value="O16G_dom_2"/>
</dbReference>
<keyword evidence="3" id="KW-0119">Carbohydrate metabolism</keyword>
<comment type="similarity">
    <text evidence="1 2">Belongs to the glycosyl hydrolase 13 family.</text>
</comment>
<dbReference type="Gene3D" id="3.90.400.10">
    <property type="entry name" value="Oligo-1,6-glucosidase, Domain 2"/>
    <property type="match status" value="1"/>
</dbReference>
<dbReference type="InParanoid" id="W0RMW6"/>
<dbReference type="PATRIC" id="fig|861299.3.peg.4183"/>
<evidence type="ECO:0000256" key="2">
    <source>
        <dbReference type="RuleBase" id="RU003615"/>
    </source>
</evidence>
<sequence>MAATGAPRSPLHAPRSLFRWLWLALAATTLAPPADSQVPTWTRGATCYEIFVRSFYDSDGDGIGDLNGLTQKLDYVQRLGARCIWLMPVAESPSYHGYDVSDYYRVEKDYGTNDDFKRLVAAAHGRGIKVLVDMVLNHTSSEHPWFQAALRDTASPYRAWYRWSQGGPGAPGPWAGSQPWHKSPVRDEWYYGLFWVGMPDLNYVRTPVLDEAKRIARFWMRDMGVDGFRLDAVPYLVEEPGRAQNSPGTHRVLHTYGDYVRSLGGYTVGEVFFPTDTLLSYYPDQLTGYFAFEIADSLIAGVRRGDARGVLAPALRLQQAVRPAERFSPFLRNHDQPRTRTELGGDVAKAKVAALLLLTLPGLPYVYYGEEIGMLGAKPDPRIRTPMQWSASHAAGFTRGTPWERLADDSLAMTVEAQERDSSSLLSLYRRLIHLRASDAALASGTLAPLVASDDAVAAYVRRAGDRVVLVVANLDSTARRGVTLSAATGTLPPGRWAVRALLGNGPAAPLVVRADGSVQGYVPLDTLAPRAGVVLELVRATRRP</sequence>
<organism evidence="5 6">
    <name type="scientific">Gemmatirosa kalamazoonensis</name>
    <dbReference type="NCBI Taxonomy" id="861299"/>
    <lineage>
        <taxon>Bacteria</taxon>
        <taxon>Pseudomonadati</taxon>
        <taxon>Gemmatimonadota</taxon>
        <taxon>Gemmatimonadia</taxon>
        <taxon>Gemmatimonadales</taxon>
        <taxon>Gemmatimonadaceae</taxon>
        <taxon>Gemmatirosa</taxon>
    </lineage>
</organism>
<name>W0RMW6_9BACT</name>
<dbReference type="Gene3D" id="3.20.20.80">
    <property type="entry name" value="Glycosidases"/>
    <property type="match status" value="1"/>
</dbReference>
<dbReference type="SMART" id="SM00642">
    <property type="entry name" value="Aamy"/>
    <property type="match status" value="1"/>
</dbReference>
<dbReference type="SMR" id="W0RMW6"/>
<dbReference type="Pfam" id="PF00128">
    <property type="entry name" value="Alpha-amylase"/>
    <property type="match status" value="1"/>
</dbReference>
<dbReference type="GO" id="GO:0009313">
    <property type="term" value="P:oligosaccharide catabolic process"/>
    <property type="evidence" value="ECO:0007669"/>
    <property type="project" value="TreeGrafter"/>
</dbReference>
<accession>W0RMW6</accession>
<evidence type="ECO:0000259" key="4">
    <source>
        <dbReference type="SMART" id="SM00642"/>
    </source>
</evidence>
<evidence type="ECO:0000313" key="6">
    <source>
        <dbReference type="Proteomes" id="UP000019151"/>
    </source>
</evidence>
<dbReference type="InterPro" id="IPR006046">
    <property type="entry name" value="Alpha_amylase"/>
</dbReference>
<dbReference type="InterPro" id="IPR017853">
    <property type="entry name" value="GH"/>
</dbReference>
<dbReference type="PANTHER" id="PTHR10357">
    <property type="entry name" value="ALPHA-AMYLASE FAMILY MEMBER"/>
    <property type="match status" value="1"/>
</dbReference>
<dbReference type="GO" id="GO:0043169">
    <property type="term" value="F:cation binding"/>
    <property type="evidence" value="ECO:0007669"/>
    <property type="project" value="InterPro"/>
</dbReference>
<evidence type="ECO:0000256" key="1">
    <source>
        <dbReference type="ARBA" id="ARBA00008061"/>
    </source>
</evidence>
<keyword evidence="3" id="KW-0378">Hydrolase</keyword>
<proteinExistence type="inferred from homology"/>
<dbReference type="Proteomes" id="UP000019151">
    <property type="component" value="Chromosome"/>
</dbReference>
<evidence type="ECO:0000256" key="3">
    <source>
        <dbReference type="RuleBase" id="RU361134"/>
    </source>
</evidence>
<evidence type="ECO:0000313" key="5">
    <source>
        <dbReference type="EMBL" id="AHG91665.1"/>
    </source>
</evidence>
<dbReference type="EC" id="3.2.1.1" evidence="3"/>